<gene>
    <name evidence="2" type="ORF">ACFOPH_02795</name>
</gene>
<comment type="caution">
    <text evidence="2">The sequence shown here is derived from an EMBL/GenBank/DDBJ whole genome shotgun (WGS) entry which is preliminary data.</text>
</comment>
<evidence type="ECO:0000259" key="1">
    <source>
        <dbReference type="Pfam" id="PF07238"/>
    </source>
</evidence>
<sequence>MQTDNRQSPRKVFKTRAMLAVEGAAPVLGRTSDIGANGVSVSVPHPVGVGQSAQLRFDLLVDGNIVPVNTRAKAQYCILSGGDFKVGFQFLNLELAAMTALSRFLR</sequence>
<name>A0ABV7PGB2_9BURK</name>
<accession>A0ABV7PGB2</accession>
<organism evidence="2 3">
    <name type="scientific">Massilia haematophila</name>
    <dbReference type="NCBI Taxonomy" id="457923"/>
    <lineage>
        <taxon>Bacteria</taxon>
        <taxon>Pseudomonadati</taxon>
        <taxon>Pseudomonadota</taxon>
        <taxon>Betaproteobacteria</taxon>
        <taxon>Burkholderiales</taxon>
        <taxon>Oxalobacteraceae</taxon>
        <taxon>Telluria group</taxon>
        <taxon>Massilia</taxon>
    </lineage>
</organism>
<protein>
    <submittedName>
        <fullName evidence="2">PilZ domain-containing protein</fullName>
    </submittedName>
</protein>
<evidence type="ECO:0000313" key="2">
    <source>
        <dbReference type="EMBL" id="MFC3457180.1"/>
    </source>
</evidence>
<dbReference type="RefSeq" id="WP_312547660.1">
    <property type="nucleotide sequence ID" value="NZ_JBHRVV010000001.1"/>
</dbReference>
<dbReference type="Proteomes" id="UP001595665">
    <property type="component" value="Unassembled WGS sequence"/>
</dbReference>
<dbReference type="SUPFAM" id="SSF141371">
    <property type="entry name" value="PilZ domain-like"/>
    <property type="match status" value="1"/>
</dbReference>
<reference evidence="3" key="1">
    <citation type="journal article" date="2019" name="Int. J. Syst. Evol. Microbiol.">
        <title>The Global Catalogue of Microorganisms (GCM) 10K type strain sequencing project: providing services to taxonomists for standard genome sequencing and annotation.</title>
        <authorList>
            <consortium name="The Broad Institute Genomics Platform"/>
            <consortium name="The Broad Institute Genome Sequencing Center for Infectious Disease"/>
            <person name="Wu L."/>
            <person name="Ma J."/>
        </authorList>
    </citation>
    <scope>NUCLEOTIDE SEQUENCE [LARGE SCALE GENOMIC DNA]</scope>
    <source>
        <strain evidence="3">CCM 7480</strain>
    </source>
</reference>
<dbReference type="InterPro" id="IPR009875">
    <property type="entry name" value="PilZ_domain"/>
</dbReference>
<keyword evidence="3" id="KW-1185">Reference proteome</keyword>
<dbReference type="Pfam" id="PF07238">
    <property type="entry name" value="PilZ"/>
    <property type="match status" value="1"/>
</dbReference>
<dbReference type="EMBL" id="JBHRVV010000001">
    <property type="protein sequence ID" value="MFC3457180.1"/>
    <property type="molecule type" value="Genomic_DNA"/>
</dbReference>
<evidence type="ECO:0000313" key="3">
    <source>
        <dbReference type="Proteomes" id="UP001595665"/>
    </source>
</evidence>
<proteinExistence type="predicted"/>
<feature type="domain" description="PilZ" evidence="1">
    <location>
        <begin position="5"/>
        <end position="105"/>
    </location>
</feature>
<dbReference type="Gene3D" id="2.40.10.220">
    <property type="entry name" value="predicted glycosyltransferase like domains"/>
    <property type="match status" value="1"/>
</dbReference>